<dbReference type="GO" id="GO:0006297">
    <property type="term" value="P:nucleotide-excision repair, DNA gap filling"/>
    <property type="evidence" value="ECO:0007669"/>
    <property type="project" value="TreeGrafter"/>
</dbReference>
<evidence type="ECO:0000256" key="19">
    <source>
        <dbReference type="ARBA" id="ARBA00049244"/>
    </source>
</evidence>
<evidence type="ECO:0000256" key="15">
    <source>
        <dbReference type="ARBA" id="ARBA00023004"/>
    </source>
</evidence>
<feature type="domain" description="DNA polymerase delta/zeta catalytic subunit N-terminal" evidence="25">
    <location>
        <begin position="109"/>
        <end position="178"/>
    </location>
</feature>
<dbReference type="InterPro" id="IPR042087">
    <property type="entry name" value="DNA_pol_B_thumb"/>
</dbReference>
<dbReference type="CDD" id="cd05777">
    <property type="entry name" value="DNA_polB_delta_exo"/>
    <property type="match status" value="1"/>
</dbReference>
<evidence type="ECO:0000256" key="13">
    <source>
        <dbReference type="ARBA" id="ARBA00022839"/>
    </source>
</evidence>
<keyword evidence="17 20" id="KW-0238">DNA-binding</keyword>
<dbReference type="Gene3D" id="1.10.132.60">
    <property type="entry name" value="DNA polymerase family B, C-terminal domain"/>
    <property type="match status" value="1"/>
</dbReference>
<dbReference type="InterPro" id="IPR006133">
    <property type="entry name" value="DNA-dir_DNA_pol_B_exonuc"/>
</dbReference>
<feature type="domain" description="C4-type zinc-finger of DNA polymerase delta" evidence="24">
    <location>
        <begin position="970"/>
        <end position="1042"/>
    </location>
</feature>
<keyword evidence="13" id="KW-0269">Exonuclease</keyword>
<reference evidence="26 27" key="1">
    <citation type="journal article" date="2013" name="MBio">
        <title>Genome sequencing of the plant pathogen Taphrina deformans, the causal agent of peach leaf curl.</title>
        <authorList>
            <person name="Cisse O.H."/>
            <person name="Almeida J.M.G.C.F."/>
            <person name="Fonseca A."/>
            <person name="Kumar A.A."/>
            <person name="Salojaervi J."/>
            <person name="Overmyer K."/>
            <person name="Hauser P.M."/>
            <person name="Pagni M."/>
        </authorList>
    </citation>
    <scope>NUCLEOTIDE SEQUENCE [LARGE SCALE GENOMIC DNA]</scope>
    <source>
        <strain evidence="27">PYCC 5710 / ATCC 11124 / CBS 356.35 / IMI 108563 / JCM 9778 / NBRC 8474</strain>
    </source>
</reference>
<comment type="subcellular location">
    <subcellularLocation>
        <location evidence="2 20">Nucleus</location>
    </subcellularLocation>
</comment>
<keyword evidence="16 20" id="KW-0411">Iron-sulfur</keyword>
<dbReference type="GO" id="GO:0003887">
    <property type="term" value="F:DNA-directed DNA polymerase activity"/>
    <property type="evidence" value="ECO:0007669"/>
    <property type="project" value="UniProtKB-KW"/>
</dbReference>
<comment type="cofactor">
    <cofactor evidence="1 20">
        <name>[4Fe-4S] cluster</name>
        <dbReference type="ChEBI" id="CHEBI:49883"/>
    </cofactor>
</comment>
<dbReference type="eggNOG" id="KOG0969">
    <property type="taxonomic scope" value="Eukaryota"/>
</dbReference>
<dbReference type="InterPro" id="IPR006172">
    <property type="entry name" value="DNA-dir_DNA_pol_B"/>
</dbReference>
<dbReference type="Gene3D" id="3.90.1600.10">
    <property type="entry name" value="Palm domain of DNA polymerase"/>
    <property type="match status" value="1"/>
</dbReference>
<dbReference type="InterPro" id="IPR056435">
    <property type="entry name" value="DPOD/Z_N"/>
</dbReference>
<dbReference type="Pfam" id="PF00136">
    <property type="entry name" value="DNA_pol_B"/>
    <property type="match status" value="1"/>
</dbReference>
<organism evidence="26 27">
    <name type="scientific">Taphrina deformans (strain PYCC 5710 / ATCC 11124 / CBS 356.35 / IMI 108563 / JCM 9778 / NBRC 8474)</name>
    <name type="common">Peach leaf curl fungus</name>
    <name type="synonym">Lalaria deformans</name>
    <dbReference type="NCBI Taxonomy" id="1097556"/>
    <lineage>
        <taxon>Eukaryota</taxon>
        <taxon>Fungi</taxon>
        <taxon>Dikarya</taxon>
        <taxon>Ascomycota</taxon>
        <taxon>Taphrinomycotina</taxon>
        <taxon>Taphrinomycetes</taxon>
        <taxon>Taphrinales</taxon>
        <taxon>Taphrinaceae</taxon>
        <taxon>Taphrina</taxon>
    </lineage>
</organism>
<evidence type="ECO:0000259" key="23">
    <source>
        <dbReference type="Pfam" id="PF03104"/>
    </source>
</evidence>
<evidence type="ECO:0000256" key="16">
    <source>
        <dbReference type="ARBA" id="ARBA00023014"/>
    </source>
</evidence>
<dbReference type="STRING" id="1097556.R4XFG0"/>
<comment type="caution">
    <text evidence="26">The sequence shown here is derived from an EMBL/GenBank/DDBJ whole genome shotgun (WGS) entry which is preliminary data.</text>
</comment>
<dbReference type="InterPro" id="IPR036397">
    <property type="entry name" value="RNaseH_sf"/>
</dbReference>
<dbReference type="Gene3D" id="3.30.342.10">
    <property type="entry name" value="DNA Polymerase, chain B, domain 1"/>
    <property type="match status" value="1"/>
</dbReference>
<keyword evidence="18 20" id="KW-0539">Nucleus</keyword>
<evidence type="ECO:0000256" key="18">
    <source>
        <dbReference type="ARBA" id="ARBA00023242"/>
    </source>
</evidence>
<dbReference type="Proteomes" id="UP000013776">
    <property type="component" value="Unassembled WGS sequence"/>
</dbReference>
<evidence type="ECO:0000256" key="12">
    <source>
        <dbReference type="ARBA" id="ARBA00022833"/>
    </source>
</evidence>
<feature type="compositionally biased region" description="Basic and acidic residues" evidence="21">
    <location>
        <begin position="1"/>
        <end position="17"/>
    </location>
</feature>
<evidence type="ECO:0000313" key="27">
    <source>
        <dbReference type="Proteomes" id="UP000013776"/>
    </source>
</evidence>
<evidence type="ECO:0000313" key="26">
    <source>
        <dbReference type="EMBL" id="CCG82067.1"/>
    </source>
</evidence>
<gene>
    <name evidence="26" type="ORF">TAPDE_001999</name>
</gene>
<dbReference type="InterPro" id="IPR017964">
    <property type="entry name" value="DNA-dir_DNA_pol_B_CS"/>
</dbReference>
<feature type="domain" description="DNA-directed DNA polymerase family B multifunctional" evidence="22">
    <location>
        <begin position="501"/>
        <end position="933"/>
    </location>
</feature>
<dbReference type="GO" id="GO:0003677">
    <property type="term" value="F:DNA binding"/>
    <property type="evidence" value="ECO:0007669"/>
    <property type="project" value="UniProtKB-KW"/>
</dbReference>
<feature type="compositionally biased region" description="Basic and acidic residues" evidence="21">
    <location>
        <begin position="27"/>
        <end position="58"/>
    </location>
</feature>
<evidence type="ECO:0000256" key="11">
    <source>
        <dbReference type="ARBA" id="ARBA00022801"/>
    </source>
</evidence>
<feature type="region of interest" description="Disordered" evidence="21">
    <location>
        <begin position="1"/>
        <end position="63"/>
    </location>
</feature>
<evidence type="ECO:0000259" key="22">
    <source>
        <dbReference type="Pfam" id="PF00136"/>
    </source>
</evidence>
<evidence type="ECO:0000256" key="14">
    <source>
        <dbReference type="ARBA" id="ARBA00022932"/>
    </source>
</evidence>
<evidence type="ECO:0000256" key="9">
    <source>
        <dbReference type="ARBA" id="ARBA00022723"/>
    </source>
</evidence>
<dbReference type="Pfam" id="PF24055">
    <property type="entry name" value="POL3_N"/>
    <property type="match status" value="1"/>
</dbReference>
<sequence length="1068" mass="120332">MAGVMRKEVLGESDVNRANKRRTMNGRPEKSSFEEDLERLTQEIKDVGEHTAERDQHWARPLLPETNAQRDSISFQSIDIEESMDTNGPTLRLFGVTETGHSVLAHITGFLPYFFVPAPNGFTAKHLQSFIRALETTVGLGGCLSQETALVMRESLYGYQGNQKSPFIKIVMTDPKHLPKLRGSFERGDFSFNGMFPGQVMTFESTLAYELRFMIDTGLFGMSWIELAAGQYEMVPVYSRVSNCQIELKANWKRMKAHEPVGDWAKMAPLRILSFDIECAGRKGIFPEAEIDPVIQIANAVTRFGDSKPFVRNVFTIDTCAPIVGCQVFEHDDGGALLSAWAKFVRDVDPDVIIGYNTANFDLPYLLDRAKALKCADFPYLGRISRSQSVAKDTTFSSKAYGTRESKVINIEGRLQLDMLQVMQRDYKLRSYTLNSVSAHFLNDQKEDIHHSIITDLQNGNSESRRRLAVYCLKDAMLPQRLMDKLMTFVNYTEMARVTGIPFNYLLSRGQQIKVISQLFRKSMSEQLVIPNIKSENADGEMYEGATVIEPERGYYDVPIATLDFSSLYPSIMQAHNLCYTTLLNARMIEKLNFKLNVDYVQTPNGDCFVMPHHRKGLLPNIFTDLLGARKRAKADLKKETDPFRRGVLDGRQLALKVSANSVYGFTGATNGKLPCLAISSSTTAYGREMIERTKSEVEAKYTIANGYKFDAKVIYGDTDSVMVKFGPAEVKDCMDLGNEAADFVSAKFTNPIKLEFEKVYYPYLLINKKRYAGLYWTKPDKHDKMDSKGIETVRRDNCRLVSNLIETALRKMLIDRDPEAATAYVKNTISDLLQNKVDLSNLVITKALSKADYSNKQPHVELAERMRKRDAGSAPALGDRVAYVIIQGAKSDKLYEKTEDPIYVLEHNLPIDAKYYLDNQLAKPLMRIFEPILGDKASQLLNGDHTRTITKSAPTLGGLMKFAVKTVTCMGCKAPVPKGSNSPVCKNCTARGPELWTKHVNIMSTMEIRFARLWTQCQRCQGSLHQDVICTSKDCPIFYMRKKAGKDLKDAATDLDRFASFDEAALF</sequence>
<evidence type="ECO:0000256" key="20">
    <source>
        <dbReference type="RuleBase" id="RU000442"/>
    </source>
</evidence>
<evidence type="ECO:0000256" key="1">
    <source>
        <dbReference type="ARBA" id="ARBA00001966"/>
    </source>
</evidence>
<dbReference type="Gene3D" id="3.30.420.10">
    <property type="entry name" value="Ribonuclease H-like superfamily/Ribonuclease H"/>
    <property type="match status" value="1"/>
</dbReference>
<keyword evidence="4 20" id="KW-0004">4Fe-4S</keyword>
<dbReference type="GO" id="GO:0006287">
    <property type="term" value="P:base-excision repair, gap-filling"/>
    <property type="evidence" value="ECO:0007669"/>
    <property type="project" value="TreeGrafter"/>
</dbReference>
<dbReference type="GO" id="GO:0051539">
    <property type="term" value="F:4 iron, 4 sulfur cluster binding"/>
    <property type="evidence" value="ECO:0007669"/>
    <property type="project" value="UniProtKB-KW"/>
</dbReference>
<evidence type="ECO:0000256" key="6">
    <source>
        <dbReference type="ARBA" id="ARBA00022695"/>
    </source>
</evidence>
<dbReference type="NCBIfam" id="TIGR00592">
    <property type="entry name" value="pol2"/>
    <property type="match status" value="1"/>
</dbReference>
<evidence type="ECO:0000259" key="24">
    <source>
        <dbReference type="Pfam" id="PF14260"/>
    </source>
</evidence>
<dbReference type="GO" id="GO:0045004">
    <property type="term" value="P:DNA replication proofreading"/>
    <property type="evidence" value="ECO:0007669"/>
    <property type="project" value="TreeGrafter"/>
</dbReference>
<dbReference type="PRINTS" id="PR00106">
    <property type="entry name" value="DNAPOLB"/>
</dbReference>
<dbReference type="InterPro" id="IPR025687">
    <property type="entry name" value="Znf-C4pol"/>
</dbReference>
<dbReference type="PANTHER" id="PTHR10322:SF23">
    <property type="entry name" value="DNA POLYMERASE DELTA CATALYTIC SUBUNIT"/>
    <property type="match status" value="1"/>
</dbReference>
<dbReference type="Gene3D" id="1.10.287.690">
    <property type="entry name" value="Helix hairpin bin"/>
    <property type="match status" value="1"/>
</dbReference>
<dbReference type="FunFam" id="1.10.287.690:FF:000001">
    <property type="entry name" value="DNA polymerase"/>
    <property type="match status" value="1"/>
</dbReference>
<keyword evidence="11" id="KW-0378">Hydrolase</keyword>
<keyword evidence="5 20" id="KW-0808">Transferase</keyword>
<dbReference type="SUPFAM" id="SSF56672">
    <property type="entry name" value="DNA/RNA polymerases"/>
    <property type="match status" value="1"/>
</dbReference>
<dbReference type="GO" id="GO:0043625">
    <property type="term" value="C:delta DNA polymerase complex"/>
    <property type="evidence" value="ECO:0007669"/>
    <property type="project" value="UniProtKB-ARBA"/>
</dbReference>
<keyword evidence="7 20" id="KW-0235">DNA replication</keyword>
<dbReference type="CDD" id="cd05533">
    <property type="entry name" value="POLBc_delta"/>
    <property type="match status" value="1"/>
</dbReference>
<evidence type="ECO:0000256" key="5">
    <source>
        <dbReference type="ARBA" id="ARBA00022679"/>
    </source>
</evidence>
<keyword evidence="9 20" id="KW-0479">Metal-binding</keyword>
<name>R4XFG0_TAPDE</name>
<dbReference type="SMART" id="SM00486">
    <property type="entry name" value="POLBc"/>
    <property type="match status" value="1"/>
</dbReference>
<dbReference type="PROSITE" id="PS00116">
    <property type="entry name" value="DNA_POLYMERASE_B"/>
    <property type="match status" value="1"/>
</dbReference>
<feature type="domain" description="DNA-directed DNA polymerase family B exonuclease" evidence="23">
    <location>
        <begin position="202"/>
        <end position="437"/>
    </location>
</feature>
<proteinExistence type="inferred from homology"/>
<dbReference type="OrthoDB" id="2414538at2759"/>
<comment type="similarity">
    <text evidence="3 20">Belongs to the DNA polymerase type-B family.</text>
</comment>
<dbReference type="GO" id="GO:0000166">
    <property type="term" value="F:nucleotide binding"/>
    <property type="evidence" value="ECO:0007669"/>
    <property type="project" value="InterPro"/>
</dbReference>
<dbReference type="InterPro" id="IPR050240">
    <property type="entry name" value="DNA_pol_type-B"/>
</dbReference>
<keyword evidence="14 20" id="KW-0239">DNA-directed DNA polymerase</keyword>
<keyword evidence="10 20" id="KW-0863">Zinc-finger</keyword>
<evidence type="ECO:0000259" key="25">
    <source>
        <dbReference type="Pfam" id="PF24055"/>
    </source>
</evidence>
<evidence type="ECO:0000256" key="4">
    <source>
        <dbReference type="ARBA" id="ARBA00022485"/>
    </source>
</evidence>
<dbReference type="VEuPathDB" id="FungiDB:TAPDE_001999"/>
<evidence type="ECO:0000256" key="10">
    <source>
        <dbReference type="ARBA" id="ARBA00022771"/>
    </source>
</evidence>
<evidence type="ECO:0000256" key="2">
    <source>
        <dbReference type="ARBA" id="ARBA00004123"/>
    </source>
</evidence>
<dbReference type="InterPro" id="IPR043502">
    <property type="entry name" value="DNA/RNA_pol_sf"/>
</dbReference>
<evidence type="ECO:0000256" key="7">
    <source>
        <dbReference type="ARBA" id="ARBA00022705"/>
    </source>
</evidence>
<dbReference type="InterPro" id="IPR012337">
    <property type="entry name" value="RNaseH-like_sf"/>
</dbReference>
<dbReference type="Pfam" id="PF14260">
    <property type="entry name" value="zf-C4pol"/>
    <property type="match status" value="1"/>
</dbReference>
<evidence type="ECO:0000256" key="17">
    <source>
        <dbReference type="ARBA" id="ARBA00023125"/>
    </source>
</evidence>
<accession>R4XFG0</accession>
<dbReference type="AlphaFoldDB" id="R4XFG0"/>
<keyword evidence="12 20" id="KW-0862">Zinc</keyword>
<evidence type="ECO:0000256" key="8">
    <source>
        <dbReference type="ARBA" id="ARBA00022722"/>
    </source>
</evidence>
<keyword evidence="8" id="KW-0540">Nuclease</keyword>
<dbReference type="PANTHER" id="PTHR10322">
    <property type="entry name" value="DNA POLYMERASE CATALYTIC SUBUNIT"/>
    <property type="match status" value="1"/>
</dbReference>
<keyword evidence="27" id="KW-1185">Reference proteome</keyword>
<dbReference type="InterPro" id="IPR023211">
    <property type="entry name" value="DNA_pol_palm_dom_sf"/>
</dbReference>
<dbReference type="InterPro" id="IPR006134">
    <property type="entry name" value="DNA-dir_DNA_pol_B_multi_dom"/>
</dbReference>
<evidence type="ECO:0000256" key="3">
    <source>
        <dbReference type="ARBA" id="ARBA00005755"/>
    </source>
</evidence>
<comment type="catalytic activity">
    <reaction evidence="19 20">
        <text>DNA(n) + a 2'-deoxyribonucleoside 5'-triphosphate = DNA(n+1) + diphosphate</text>
        <dbReference type="Rhea" id="RHEA:22508"/>
        <dbReference type="Rhea" id="RHEA-COMP:17339"/>
        <dbReference type="Rhea" id="RHEA-COMP:17340"/>
        <dbReference type="ChEBI" id="CHEBI:33019"/>
        <dbReference type="ChEBI" id="CHEBI:61560"/>
        <dbReference type="ChEBI" id="CHEBI:173112"/>
        <dbReference type="EC" id="2.7.7.7"/>
    </reaction>
</comment>
<evidence type="ECO:0000256" key="21">
    <source>
        <dbReference type="SAM" id="MobiDB-lite"/>
    </source>
</evidence>
<dbReference type="FunFam" id="1.10.132.60:FF:000001">
    <property type="entry name" value="DNA polymerase"/>
    <property type="match status" value="1"/>
</dbReference>
<keyword evidence="15 20" id="KW-0408">Iron</keyword>
<dbReference type="FunFam" id="3.30.420.10:FF:000004">
    <property type="entry name" value="DNA polymerase"/>
    <property type="match status" value="1"/>
</dbReference>
<dbReference type="EC" id="2.7.7.7" evidence="20"/>
<dbReference type="EMBL" id="CAHR02000069">
    <property type="protein sequence ID" value="CCG82067.1"/>
    <property type="molecule type" value="Genomic_DNA"/>
</dbReference>
<dbReference type="GO" id="GO:0008296">
    <property type="term" value="F:3'-5'-DNA exonuclease activity"/>
    <property type="evidence" value="ECO:0007669"/>
    <property type="project" value="TreeGrafter"/>
</dbReference>
<dbReference type="Pfam" id="PF03104">
    <property type="entry name" value="DNA_pol_B_exo1"/>
    <property type="match status" value="1"/>
</dbReference>
<keyword evidence="6 20" id="KW-0548">Nucleotidyltransferase</keyword>
<dbReference type="SUPFAM" id="SSF53098">
    <property type="entry name" value="Ribonuclease H-like"/>
    <property type="match status" value="1"/>
</dbReference>
<protein>
    <recommendedName>
        <fullName evidence="20">DNA polymerase</fullName>
        <ecNumber evidence="20">2.7.7.7</ecNumber>
    </recommendedName>
</protein>
<dbReference type="GO" id="GO:0008270">
    <property type="term" value="F:zinc ion binding"/>
    <property type="evidence" value="ECO:0007669"/>
    <property type="project" value="UniProtKB-KW"/>
</dbReference>